<dbReference type="Proteomes" id="UP000033140">
    <property type="component" value="Unassembled WGS sequence"/>
</dbReference>
<feature type="domain" description="Histone deacetylase" evidence="2">
    <location>
        <begin position="177"/>
        <end position="516"/>
    </location>
</feature>
<dbReference type="AlphaFoldDB" id="A0A0E9NCX4"/>
<dbReference type="PANTHER" id="PTHR47558:SF1">
    <property type="entry name" value="HISTONE DEACETYLASE HOS3"/>
    <property type="match status" value="1"/>
</dbReference>
<feature type="compositionally biased region" description="Polar residues" evidence="1">
    <location>
        <begin position="880"/>
        <end position="892"/>
    </location>
</feature>
<feature type="compositionally biased region" description="Low complexity" evidence="1">
    <location>
        <begin position="65"/>
        <end position="77"/>
    </location>
</feature>
<evidence type="ECO:0000313" key="4">
    <source>
        <dbReference type="Proteomes" id="UP000033140"/>
    </source>
</evidence>
<name>A0A0E9NCX4_SAICN</name>
<evidence type="ECO:0000256" key="1">
    <source>
        <dbReference type="SAM" id="MobiDB-lite"/>
    </source>
</evidence>
<reference evidence="3 4" key="2">
    <citation type="journal article" date="2014" name="J. Gen. Appl. Microbiol.">
        <title>The early diverging ascomycetous budding yeast Saitoella complicata has three histone deacetylases belonging to the Clr6, Hos2, and Rpd3 lineages.</title>
        <authorList>
            <person name="Nishida H."/>
            <person name="Matsumoto T."/>
            <person name="Kondo S."/>
            <person name="Hamamoto M."/>
            <person name="Yoshikawa H."/>
        </authorList>
    </citation>
    <scope>NUCLEOTIDE SEQUENCE [LARGE SCALE GENOMIC DNA]</scope>
    <source>
        <strain evidence="3 4">NRRL Y-17804</strain>
    </source>
</reference>
<feature type="region of interest" description="Disordered" evidence="1">
    <location>
        <begin position="877"/>
        <end position="913"/>
    </location>
</feature>
<protein>
    <recommendedName>
        <fullName evidence="2">Histone deacetylase domain-containing protein</fullName>
    </recommendedName>
</protein>
<organism evidence="3 4">
    <name type="scientific">Saitoella complicata (strain BCRC 22490 / CBS 7301 / JCM 7358 / NBRC 10748 / NRRL Y-17804)</name>
    <dbReference type="NCBI Taxonomy" id="698492"/>
    <lineage>
        <taxon>Eukaryota</taxon>
        <taxon>Fungi</taxon>
        <taxon>Dikarya</taxon>
        <taxon>Ascomycota</taxon>
        <taxon>Taphrinomycotina</taxon>
        <taxon>Taphrinomycotina incertae sedis</taxon>
        <taxon>Saitoella</taxon>
    </lineage>
</organism>
<feature type="region of interest" description="Disordered" evidence="1">
    <location>
        <begin position="44"/>
        <end position="92"/>
    </location>
</feature>
<reference evidence="3 4" key="3">
    <citation type="journal article" date="2015" name="Genome Announc.">
        <title>Draft Genome Sequence of the Archiascomycetous Yeast Saitoella complicata.</title>
        <authorList>
            <person name="Yamauchi K."/>
            <person name="Kondo S."/>
            <person name="Hamamoto M."/>
            <person name="Takahashi Y."/>
            <person name="Ogura Y."/>
            <person name="Hayashi T."/>
            <person name="Nishida H."/>
        </authorList>
    </citation>
    <scope>NUCLEOTIDE SEQUENCE [LARGE SCALE GENOMIC DNA]</scope>
    <source>
        <strain evidence="3 4">NRRL Y-17804</strain>
    </source>
</reference>
<dbReference type="Pfam" id="PF00850">
    <property type="entry name" value="Hist_deacetyl"/>
    <property type="match status" value="1"/>
</dbReference>
<dbReference type="GO" id="GO:0010468">
    <property type="term" value="P:regulation of gene expression"/>
    <property type="evidence" value="ECO:0007669"/>
    <property type="project" value="UniProtKB-ARBA"/>
</dbReference>
<gene>
    <name evidence="3" type="ORF">G7K_1475-t1</name>
</gene>
<evidence type="ECO:0000259" key="2">
    <source>
        <dbReference type="Pfam" id="PF00850"/>
    </source>
</evidence>
<dbReference type="InterPro" id="IPR053244">
    <property type="entry name" value="HDAC_HD_type_1"/>
</dbReference>
<dbReference type="EMBL" id="BACD03000008">
    <property type="protein sequence ID" value="GAO47265.1"/>
    <property type="molecule type" value="Genomic_DNA"/>
</dbReference>
<dbReference type="PRINTS" id="PR01270">
    <property type="entry name" value="HDASUPER"/>
</dbReference>
<reference evidence="3 4" key="1">
    <citation type="journal article" date="2011" name="J. Gen. Appl. Microbiol.">
        <title>Draft genome sequencing of the enigmatic yeast Saitoella complicata.</title>
        <authorList>
            <person name="Nishida H."/>
            <person name="Hamamoto M."/>
            <person name="Sugiyama J."/>
        </authorList>
    </citation>
    <scope>NUCLEOTIDE SEQUENCE [LARGE SCALE GENOMIC DNA]</scope>
    <source>
        <strain evidence="3 4">NRRL Y-17804</strain>
    </source>
</reference>
<evidence type="ECO:0000313" key="3">
    <source>
        <dbReference type="EMBL" id="GAO47265.1"/>
    </source>
</evidence>
<feature type="region of interest" description="Disordered" evidence="1">
    <location>
        <begin position="601"/>
        <end position="631"/>
    </location>
</feature>
<dbReference type="InterPro" id="IPR037138">
    <property type="entry name" value="His_deacetylse_dom_sf"/>
</dbReference>
<sequence>MLLNDQNILELLHHPRLSPTINTAMSAPTTDDIADILVSLSLANKSPTATPSPPPHATPTPAAGPRPTVLDTPSRPGSSGGVLPGVPQTPSVVHTAPTTQRIFQTIQATPRSVAAARILVPTATPKTPSTVPLPPLENLSLSDKSAETEATVIIQNASYAHKFSRDVSARYLKSIVERPERLRAALIGVCALHSLYPDTPKFSIKPSSRSERLSHECVTDIHGDGYPTILHNHIHAAPGLLAKGELEVPSGWPSGDLYLSAGTQSALEGCVGAVMDGVDAVCAPTSSTNKALCLIRPPGHHCAPEAPSGFCFINNVAIAASYAAKKYGITRWAVVDFDLHHGDGTQDIVWEYNWRQPGPPGSKVVRAGYFSLHDVQSFPCEAPAAERKVKEASLCVMNHDQAIWNVHLGPYTSEAEFDVLYRKRYVVLLEKCAEFFESNRGEECMLFISAGFDGSEYETPHMQRHAVSLPTAFYAQFTQDLRRIADRFCRGRMLSVMEGGYSDRALATGALSHLHGLVSDTPIPFKAPFADEKEATVAAMTGLLPTVETVGHLTYLPTIDRNVSRGSVPRSVGGAVGKWLERTVILVRSLLPEEWNGQKKKVEGEGLETPSGRMVTRSRTPGGTPKGKKGGTIEDRDIYGSFAGGEVAGVWGFFSAFDSVVLFGRYLAFLTRTPGMGGSETTLHTDFEFLEHRKQTATTSPAMFKPRKADKERLILPSLICNWAGITLQKLRVTNEAAENLDELLNNLRPVDYNGDKRWQDTLPALRYELNAAPLARNRQAFVSEFGAMRQVYTAMREITRVWHGRVEDVEEEQSKAEMKLEELELALEAGFNARWSAGEKMEEETARSAVSFDTRSLYHEVPEPEWDAKAGEIHEPGTQAESETSSVQQSPTTPPRRRSAAETPRKGALRSNTLTNRITITTSLLLQRDLQSCSLHALHNLLSFLLRHSPSLDLLPGGFLAPWVDRRQYLCTTQGQVRRYERGSRPPLVSVSAVDLVEYGVGEALAQEFGRLLMSAHSWKEWLLREGLEDAPCYRNRPYMAYLIGVHYRRAYLVAGEFNDAYMEAIQAGRVPTEDVRVRRSKMYQLDKSDELQEYCRGVYRLFREFEENVLLEDASPWSIIPSILDVQPSSSHSPKDVYASSTLRRLKRRGTCRQETLKTESVDSYTIQPRLMSQVSKTSLDINRSRHPHCKPVFVLFRRNNP</sequence>
<dbReference type="PANTHER" id="PTHR47558">
    <property type="entry name" value="HISTONE DEACETYLASE HOS3"/>
    <property type="match status" value="1"/>
</dbReference>
<dbReference type="InterPro" id="IPR000286">
    <property type="entry name" value="HDACs"/>
</dbReference>
<dbReference type="InterPro" id="IPR023801">
    <property type="entry name" value="His_deacetylse_dom"/>
</dbReference>
<comment type="caution">
    <text evidence="3">The sequence shown here is derived from an EMBL/GenBank/DDBJ whole genome shotgun (WGS) entry which is preliminary data.</text>
</comment>
<feature type="compositionally biased region" description="Pro residues" evidence="1">
    <location>
        <begin position="50"/>
        <end position="64"/>
    </location>
</feature>
<dbReference type="GO" id="GO:0005634">
    <property type="term" value="C:nucleus"/>
    <property type="evidence" value="ECO:0007669"/>
    <property type="project" value="TreeGrafter"/>
</dbReference>
<dbReference type="STRING" id="698492.A0A0E9NCX4"/>
<dbReference type="SUPFAM" id="SSF52768">
    <property type="entry name" value="Arginase/deacetylase"/>
    <property type="match status" value="1"/>
</dbReference>
<dbReference type="InterPro" id="IPR023696">
    <property type="entry name" value="Ureohydrolase_dom_sf"/>
</dbReference>
<proteinExistence type="predicted"/>
<keyword evidence="4" id="KW-1185">Reference proteome</keyword>
<dbReference type="Gene3D" id="3.40.800.20">
    <property type="entry name" value="Histone deacetylase domain"/>
    <property type="match status" value="1"/>
</dbReference>
<accession>A0A0E9NCX4</accession>
<dbReference type="GO" id="GO:0004407">
    <property type="term" value="F:histone deacetylase activity"/>
    <property type="evidence" value="ECO:0007669"/>
    <property type="project" value="TreeGrafter"/>
</dbReference>